<dbReference type="InterPro" id="IPR036086">
    <property type="entry name" value="ParB/Sulfiredoxin_sf"/>
</dbReference>
<dbReference type="EMBL" id="JACHLK010000003">
    <property type="protein sequence ID" value="MBB6559623.1"/>
    <property type="molecule type" value="Genomic_DNA"/>
</dbReference>
<dbReference type="SUPFAM" id="SSF110849">
    <property type="entry name" value="ParB/Sulfiredoxin"/>
    <property type="match status" value="1"/>
</dbReference>
<organism evidence="1 2">
    <name type="scientific">Acidovorax soli</name>
    <dbReference type="NCBI Taxonomy" id="592050"/>
    <lineage>
        <taxon>Bacteria</taxon>
        <taxon>Pseudomonadati</taxon>
        <taxon>Pseudomonadota</taxon>
        <taxon>Betaproteobacteria</taxon>
        <taxon>Burkholderiales</taxon>
        <taxon>Comamonadaceae</taxon>
        <taxon>Acidovorax</taxon>
    </lineage>
</organism>
<name>A0A7X0PCX7_9BURK</name>
<comment type="caution">
    <text evidence="1">The sequence shown here is derived from an EMBL/GenBank/DDBJ whole genome shotgun (WGS) entry which is preliminary data.</text>
</comment>
<sequence length="300" mass="32724">MSSNRQLLEAGTAKRADLVKIWINELHVEPGFNPPETPEEFDARVEDIVAHLANGGSVPPLEVRDRVEGGKFIVDGHARLEAHVRAADRGIPIHDQKDGRVYILTIPFVGNDADRNIRIITSAKKRTLSPVQTATILKRQRGYGWSLEAIAKEINLSSERVRQLLALGDANSDVQALVLSGEVTEAVATAAVRNHGDNAGTVLAEQLAEVKAAGGKKLTPGKAGPKKPKASDLAAEREMLDWLIDQRAMVARGSKPDFAADESTLGYWVWWPADGRTQPGLFRDPREAITQAMTKEPENV</sequence>
<gene>
    <name evidence="1" type="ORF">HNP48_002290</name>
</gene>
<dbReference type="RefSeq" id="WP_184857013.1">
    <property type="nucleotide sequence ID" value="NZ_JACHLK010000003.1"/>
</dbReference>
<protein>
    <submittedName>
        <fullName evidence="1">ParB-like chromosome segregation protein Spo0J</fullName>
    </submittedName>
</protein>
<evidence type="ECO:0000313" key="1">
    <source>
        <dbReference type="EMBL" id="MBB6559623.1"/>
    </source>
</evidence>
<dbReference type="SUPFAM" id="SSF109709">
    <property type="entry name" value="KorB DNA-binding domain-like"/>
    <property type="match status" value="1"/>
</dbReference>
<proteinExistence type="predicted"/>
<evidence type="ECO:0000313" key="2">
    <source>
        <dbReference type="Proteomes" id="UP000575083"/>
    </source>
</evidence>
<accession>A0A7X0PCX7</accession>
<keyword evidence="2" id="KW-1185">Reference proteome</keyword>
<dbReference type="AlphaFoldDB" id="A0A7X0PCX7"/>
<dbReference type="Proteomes" id="UP000575083">
    <property type="component" value="Unassembled WGS sequence"/>
</dbReference>
<reference evidence="1 2" key="1">
    <citation type="submission" date="2020-08" db="EMBL/GenBank/DDBJ databases">
        <title>Functional genomics of gut bacteria from endangered species of beetles.</title>
        <authorList>
            <person name="Carlos-Shanley C."/>
        </authorList>
    </citation>
    <scope>NUCLEOTIDE SEQUENCE [LARGE SCALE GENOMIC DNA]</scope>
    <source>
        <strain evidence="1 2">S00198</strain>
    </source>
</reference>
<dbReference type="Gene3D" id="1.10.10.2830">
    <property type="match status" value="1"/>
</dbReference>